<evidence type="ECO:0000256" key="2">
    <source>
        <dbReference type="ARBA" id="ARBA00023136"/>
    </source>
</evidence>
<dbReference type="InterPro" id="IPR056619">
    <property type="entry name" value="C8-3_MUC4"/>
</dbReference>
<keyword evidence="2" id="KW-0472">Membrane</keyword>
<name>A0AAD8B538_BIOPF</name>
<dbReference type="Gene3D" id="2.60.40.60">
    <property type="entry name" value="Cadherins"/>
    <property type="match status" value="1"/>
</dbReference>
<dbReference type="EMBL" id="JASAOG010000141">
    <property type="protein sequence ID" value="KAK0048150.1"/>
    <property type="molecule type" value="Genomic_DNA"/>
</dbReference>
<organism evidence="5 6">
    <name type="scientific">Biomphalaria pfeifferi</name>
    <name type="common">Bloodfluke planorb</name>
    <name type="synonym">Freshwater snail</name>
    <dbReference type="NCBI Taxonomy" id="112525"/>
    <lineage>
        <taxon>Eukaryota</taxon>
        <taxon>Metazoa</taxon>
        <taxon>Spiralia</taxon>
        <taxon>Lophotrochozoa</taxon>
        <taxon>Mollusca</taxon>
        <taxon>Gastropoda</taxon>
        <taxon>Heterobranchia</taxon>
        <taxon>Euthyneura</taxon>
        <taxon>Panpulmonata</taxon>
        <taxon>Hygrophila</taxon>
        <taxon>Lymnaeoidea</taxon>
        <taxon>Planorbidae</taxon>
        <taxon>Biomphalaria</taxon>
    </lineage>
</organism>
<evidence type="ECO:0000313" key="4">
    <source>
        <dbReference type="EMBL" id="KAK0048150.1"/>
    </source>
</evidence>
<feature type="domain" description="Mucin-4-like C8-3" evidence="3">
    <location>
        <begin position="33"/>
        <end position="76"/>
    </location>
</feature>
<feature type="non-terminal residue" evidence="5">
    <location>
        <position position="1"/>
    </location>
</feature>
<accession>A0AAD8B538</accession>
<dbReference type="EMBL" id="JASAOG010000141">
    <property type="protein sequence ID" value="KAK0048162.1"/>
    <property type="molecule type" value="Genomic_DNA"/>
</dbReference>
<reference evidence="5" key="2">
    <citation type="submission" date="2023-04" db="EMBL/GenBank/DDBJ databases">
        <authorList>
            <person name="Bu L."/>
            <person name="Lu L."/>
            <person name="Laidemitt M.R."/>
            <person name="Zhang S.M."/>
            <person name="Mutuku M."/>
            <person name="Mkoji G."/>
            <person name="Steinauer M."/>
            <person name="Loker E.S."/>
        </authorList>
    </citation>
    <scope>NUCLEOTIDE SEQUENCE</scope>
    <source>
        <strain evidence="5">KasaAsao</strain>
        <tissue evidence="5">Whole Snail</tissue>
    </source>
</reference>
<evidence type="ECO:0000259" key="3">
    <source>
        <dbReference type="Pfam" id="PF23263"/>
    </source>
</evidence>
<evidence type="ECO:0000313" key="6">
    <source>
        <dbReference type="Proteomes" id="UP001233172"/>
    </source>
</evidence>
<sequence>GVTSSNSVFKYKEGENATTYQFPKFEPLYLNEVNETIRKNAEEKCQNNIACVFDYVATGNEAFAAATLAASSQAASVKGNQMNSLPVLSLTSALNDDNRLQVYEGKEVTIHFAATDVDNDVITYQLVSNVSASFSINNQTGDVTYSPNSLDSVLIG</sequence>
<dbReference type="GO" id="GO:0016020">
    <property type="term" value="C:membrane"/>
    <property type="evidence" value="ECO:0007669"/>
    <property type="project" value="UniProtKB-SubCell"/>
</dbReference>
<dbReference type="AlphaFoldDB" id="A0AAD8B538"/>
<comment type="caution">
    <text evidence="5">The sequence shown here is derived from an EMBL/GenBank/DDBJ whole genome shotgun (WGS) entry which is preliminary data.</text>
</comment>
<feature type="non-terminal residue" evidence="5">
    <location>
        <position position="156"/>
    </location>
</feature>
<keyword evidence="6" id="KW-1185">Reference proteome</keyword>
<comment type="subcellular location">
    <subcellularLocation>
        <location evidence="1">Membrane</location>
    </subcellularLocation>
</comment>
<dbReference type="Pfam" id="PF23263">
    <property type="entry name" value="C8-3_MUC4"/>
    <property type="match status" value="1"/>
</dbReference>
<evidence type="ECO:0000256" key="1">
    <source>
        <dbReference type="ARBA" id="ARBA00004370"/>
    </source>
</evidence>
<gene>
    <name evidence="4" type="ORF">Bpfe_022410</name>
    <name evidence="5" type="ORF">Bpfe_022422</name>
</gene>
<dbReference type="Proteomes" id="UP001233172">
    <property type="component" value="Unassembled WGS sequence"/>
</dbReference>
<reference evidence="5" key="1">
    <citation type="journal article" date="2023" name="PLoS Negl. Trop. Dis.">
        <title>A genome sequence for Biomphalaria pfeifferi, the major vector snail for the human-infecting parasite Schistosoma mansoni.</title>
        <authorList>
            <person name="Bu L."/>
            <person name="Lu L."/>
            <person name="Laidemitt M.R."/>
            <person name="Zhang S.M."/>
            <person name="Mutuku M."/>
            <person name="Mkoji G."/>
            <person name="Steinauer M."/>
            <person name="Loker E.S."/>
        </authorList>
    </citation>
    <scope>NUCLEOTIDE SEQUENCE</scope>
    <source>
        <strain evidence="5">KasaAsao</strain>
    </source>
</reference>
<protein>
    <submittedName>
        <fullName evidence="5">Mucin-like protein</fullName>
    </submittedName>
</protein>
<evidence type="ECO:0000313" key="5">
    <source>
        <dbReference type="EMBL" id="KAK0048162.1"/>
    </source>
</evidence>
<proteinExistence type="predicted"/>